<name>A0A5S4GZ85_9ACTN</name>
<dbReference type="Gene3D" id="1.20.1260.100">
    <property type="entry name" value="TspO/MBR protein"/>
    <property type="match status" value="1"/>
</dbReference>
<organism evidence="7 8">
    <name type="scientific">Nonomuraea zeae</name>
    <dbReference type="NCBI Taxonomy" id="1642303"/>
    <lineage>
        <taxon>Bacteria</taxon>
        <taxon>Bacillati</taxon>
        <taxon>Actinomycetota</taxon>
        <taxon>Actinomycetes</taxon>
        <taxon>Streptosporangiales</taxon>
        <taxon>Streptosporangiaceae</taxon>
        <taxon>Nonomuraea</taxon>
    </lineage>
</organism>
<evidence type="ECO:0000256" key="4">
    <source>
        <dbReference type="ARBA" id="ARBA00022989"/>
    </source>
</evidence>
<evidence type="ECO:0000256" key="3">
    <source>
        <dbReference type="ARBA" id="ARBA00022692"/>
    </source>
</evidence>
<dbReference type="AlphaFoldDB" id="A0A5S4GZ85"/>
<proteinExistence type="inferred from homology"/>
<protein>
    <submittedName>
        <fullName evidence="7">Tryptophan-rich sensory protein</fullName>
    </submittedName>
</protein>
<reference evidence="7 8" key="1">
    <citation type="submission" date="2019-05" db="EMBL/GenBank/DDBJ databases">
        <title>Draft genome sequence of Nonomuraea zeae DSM 100528.</title>
        <authorList>
            <person name="Saricaoglu S."/>
            <person name="Isik K."/>
        </authorList>
    </citation>
    <scope>NUCLEOTIDE SEQUENCE [LARGE SCALE GENOMIC DNA]</scope>
    <source>
        <strain evidence="7 8">DSM 100528</strain>
    </source>
</reference>
<evidence type="ECO:0000256" key="5">
    <source>
        <dbReference type="ARBA" id="ARBA00023136"/>
    </source>
</evidence>
<feature type="transmembrane region" description="Helical" evidence="6">
    <location>
        <begin position="138"/>
        <end position="159"/>
    </location>
</feature>
<keyword evidence="5 6" id="KW-0472">Membrane</keyword>
<dbReference type="EMBL" id="VCKX01000010">
    <property type="protein sequence ID" value="TMR38278.1"/>
    <property type="molecule type" value="Genomic_DNA"/>
</dbReference>
<dbReference type="InterPro" id="IPR038330">
    <property type="entry name" value="TspO/MBR-related_sf"/>
</dbReference>
<dbReference type="PANTHER" id="PTHR10057:SF0">
    <property type="entry name" value="TRANSLOCATOR PROTEIN"/>
    <property type="match status" value="1"/>
</dbReference>
<dbReference type="FunFam" id="1.20.1260.100:FF:000001">
    <property type="entry name" value="translocator protein 2"/>
    <property type="match status" value="1"/>
</dbReference>
<dbReference type="GO" id="GO:0016020">
    <property type="term" value="C:membrane"/>
    <property type="evidence" value="ECO:0007669"/>
    <property type="project" value="UniProtKB-SubCell"/>
</dbReference>
<gene>
    <name evidence="7" type="ORF">ETD85_05380</name>
</gene>
<dbReference type="Proteomes" id="UP000306628">
    <property type="component" value="Unassembled WGS sequence"/>
</dbReference>
<sequence>MTPAARPSFRRYLLKTATAVTAAAALGGLSTDANSAWYRTLRKPRWQPPSQAFGLVWTPLYGLIAYSGARALTEETEEDGRARLRRAFALNLALNAAWTPLFFAARAPRLALADIVALNASNVVLVRRFLRADRRAGLALLPYAAWTLFATALNVSIAVRNPNTRTPAIAAAARRRE</sequence>
<dbReference type="OrthoDB" id="9795496at2"/>
<comment type="similarity">
    <text evidence="2">Belongs to the TspO/BZRP family.</text>
</comment>
<evidence type="ECO:0000256" key="6">
    <source>
        <dbReference type="SAM" id="Phobius"/>
    </source>
</evidence>
<dbReference type="CDD" id="cd15904">
    <property type="entry name" value="TSPO_MBR"/>
    <property type="match status" value="1"/>
</dbReference>
<evidence type="ECO:0000313" key="7">
    <source>
        <dbReference type="EMBL" id="TMR38278.1"/>
    </source>
</evidence>
<dbReference type="PIRSF" id="PIRSF005859">
    <property type="entry name" value="PBR"/>
    <property type="match status" value="1"/>
</dbReference>
<dbReference type="Pfam" id="PF03073">
    <property type="entry name" value="TspO_MBR"/>
    <property type="match status" value="1"/>
</dbReference>
<keyword evidence="8" id="KW-1185">Reference proteome</keyword>
<dbReference type="PROSITE" id="PS51318">
    <property type="entry name" value="TAT"/>
    <property type="match status" value="1"/>
</dbReference>
<dbReference type="GO" id="GO:0033013">
    <property type="term" value="P:tetrapyrrole metabolic process"/>
    <property type="evidence" value="ECO:0007669"/>
    <property type="project" value="UniProtKB-ARBA"/>
</dbReference>
<keyword evidence="4 6" id="KW-1133">Transmembrane helix</keyword>
<evidence type="ECO:0000256" key="2">
    <source>
        <dbReference type="ARBA" id="ARBA00007524"/>
    </source>
</evidence>
<evidence type="ECO:0000313" key="8">
    <source>
        <dbReference type="Proteomes" id="UP000306628"/>
    </source>
</evidence>
<dbReference type="InterPro" id="IPR004307">
    <property type="entry name" value="TspO_MBR"/>
</dbReference>
<comment type="subcellular location">
    <subcellularLocation>
        <location evidence="1">Membrane</location>
        <topology evidence="1">Multi-pass membrane protein</topology>
    </subcellularLocation>
</comment>
<dbReference type="RefSeq" id="WP_138688469.1">
    <property type="nucleotide sequence ID" value="NZ_JBHSAZ010000046.1"/>
</dbReference>
<keyword evidence="3 6" id="KW-0812">Transmembrane</keyword>
<evidence type="ECO:0000256" key="1">
    <source>
        <dbReference type="ARBA" id="ARBA00004141"/>
    </source>
</evidence>
<dbReference type="PANTHER" id="PTHR10057">
    <property type="entry name" value="PERIPHERAL-TYPE BENZODIAZEPINE RECEPTOR"/>
    <property type="match status" value="1"/>
</dbReference>
<accession>A0A5S4GZ85</accession>
<comment type="caution">
    <text evidence="7">The sequence shown here is derived from an EMBL/GenBank/DDBJ whole genome shotgun (WGS) entry which is preliminary data.</text>
</comment>
<dbReference type="InterPro" id="IPR006311">
    <property type="entry name" value="TAT_signal"/>
</dbReference>